<protein>
    <submittedName>
        <fullName evidence="2">Uncharacterized protein</fullName>
    </submittedName>
</protein>
<evidence type="ECO:0000256" key="1">
    <source>
        <dbReference type="SAM" id="Phobius"/>
    </source>
</evidence>
<organism evidence="2 3">
    <name type="scientific">Arthrobacter terrae</name>
    <dbReference type="NCBI Taxonomy" id="2935737"/>
    <lineage>
        <taxon>Bacteria</taxon>
        <taxon>Bacillati</taxon>
        <taxon>Actinomycetota</taxon>
        <taxon>Actinomycetes</taxon>
        <taxon>Micrococcales</taxon>
        <taxon>Micrococcaceae</taxon>
        <taxon>Arthrobacter</taxon>
    </lineage>
</organism>
<gene>
    <name evidence="2" type="ORF">IV500_20480</name>
</gene>
<sequence>MNSVLALSSVAVAPAGALLARLSVNWAMTVFAALFLLGGLVFTFHKPIPLREG</sequence>
<proteinExistence type="predicted"/>
<keyword evidence="1" id="KW-0812">Transmembrane</keyword>
<comment type="caution">
    <text evidence="2">The sequence shown here is derived from an EMBL/GenBank/DDBJ whole genome shotgun (WGS) entry which is preliminary data.</text>
</comment>
<keyword evidence="1" id="KW-0472">Membrane</keyword>
<dbReference type="AlphaFoldDB" id="A0A931CRM0"/>
<keyword evidence="1" id="KW-1133">Transmembrane helix</keyword>
<dbReference type="EMBL" id="JADNYM010000038">
    <property type="protein sequence ID" value="MBG0741737.1"/>
    <property type="molecule type" value="Genomic_DNA"/>
</dbReference>
<reference evidence="2 3" key="1">
    <citation type="submission" date="2020-11" db="EMBL/GenBank/DDBJ databases">
        <title>Arthrobacter antarcticus sp. nov., isolated from Antarctic Soil.</title>
        <authorList>
            <person name="Li J."/>
        </authorList>
    </citation>
    <scope>NUCLEOTIDE SEQUENCE [LARGE SCALE GENOMIC DNA]</scope>
    <source>
        <strain evidence="2 3">Z1-20</strain>
    </source>
</reference>
<evidence type="ECO:0000313" key="3">
    <source>
        <dbReference type="Proteomes" id="UP000655366"/>
    </source>
</evidence>
<keyword evidence="3" id="KW-1185">Reference proteome</keyword>
<evidence type="ECO:0000313" key="2">
    <source>
        <dbReference type="EMBL" id="MBG0741737.1"/>
    </source>
</evidence>
<feature type="transmembrane region" description="Helical" evidence="1">
    <location>
        <begin position="27"/>
        <end position="44"/>
    </location>
</feature>
<accession>A0A931CRM0</accession>
<dbReference type="Proteomes" id="UP000655366">
    <property type="component" value="Unassembled WGS sequence"/>
</dbReference>
<name>A0A931CRM0_9MICC</name>